<keyword evidence="2" id="KW-0812">Transmembrane</keyword>
<keyword evidence="2" id="KW-1133">Transmembrane helix</keyword>
<evidence type="ECO:0000313" key="4">
    <source>
        <dbReference type="EMBL" id="CAF0769046.1"/>
    </source>
</evidence>
<keyword evidence="2" id="KW-0472">Membrane</keyword>
<gene>
    <name evidence="4" type="ORF">GPM918_LOCUS1821</name>
    <name evidence="5" type="ORF">SRO942_LOCUS1821</name>
</gene>
<feature type="transmembrane region" description="Helical" evidence="2">
    <location>
        <begin position="182"/>
        <end position="207"/>
    </location>
</feature>
<evidence type="ECO:0000256" key="2">
    <source>
        <dbReference type="SAM" id="Phobius"/>
    </source>
</evidence>
<dbReference type="AlphaFoldDB" id="A0A813QMM2"/>
<evidence type="ECO:0000256" key="1">
    <source>
        <dbReference type="SAM" id="MobiDB-lite"/>
    </source>
</evidence>
<proteinExistence type="predicted"/>
<keyword evidence="3" id="KW-0732">Signal</keyword>
<protein>
    <submittedName>
        <fullName evidence="4">Uncharacterized protein</fullName>
    </submittedName>
</protein>
<dbReference type="EMBL" id="CAJNOQ010000183">
    <property type="protein sequence ID" value="CAF0769046.1"/>
    <property type="molecule type" value="Genomic_DNA"/>
</dbReference>
<dbReference type="EMBL" id="CAJOBC010000183">
    <property type="protein sequence ID" value="CAF3550978.1"/>
    <property type="molecule type" value="Genomic_DNA"/>
</dbReference>
<organism evidence="4 6">
    <name type="scientific">Didymodactylos carnosus</name>
    <dbReference type="NCBI Taxonomy" id="1234261"/>
    <lineage>
        <taxon>Eukaryota</taxon>
        <taxon>Metazoa</taxon>
        <taxon>Spiralia</taxon>
        <taxon>Gnathifera</taxon>
        <taxon>Rotifera</taxon>
        <taxon>Eurotatoria</taxon>
        <taxon>Bdelloidea</taxon>
        <taxon>Philodinida</taxon>
        <taxon>Philodinidae</taxon>
        <taxon>Didymodactylos</taxon>
    </lineage>
</organism>
<evidence type="ECO:0000256" key="3">
    <source>
        <dbReference type="SAM" id="SignalP"/>
    </source>
</evidence>
<name>A0A813QMM2_9BILA</name>
<dbReference type="Proteomes" id="UP000663829">
    <property type="component" value="Unassembled WGS sequence"/>
</dbReference>
<feature type="region of interest" description="Disordered" evidence="1">
    <location>
        <begin position="57"/>
        <end position="97"/>
    </location>
</feature>
<feature type="signal peptide" evidence="3">
    <location>
        <begin position="1"/>
        <end position="27"/>
    </location>
</feature>
<dbReference type="OrthoDB" id="6153212at2759"/>
<evidence type="ECO:0000313" key="6">
    <source>
        <dbReference type="Proteomes" id="UP000663829"/>
    </source>
</evidence>
<comment type="caution">
    <text evidence="4">The sequence shown here is derived from an EMBL/GenBank/DDBJ whole genome shotgun (WGS) entry which is preliminary data.</text>
</comment>
<accession>A0A813QMM2</accession>
<evidence type="ECO:0000313" key="5">
    <source>
        <dbReference type="EMBL" id="CAF3550978.1"/>
    </source>
</evidence>
<feature type="chain" id="PRO_5036222710" evidence="3">
    <location>
        <begin position="28"/>
        <end position="269"/>
    </location>
</feature>
<sequence length="269" mass="29731">MNNNYSKYLLIYTSVLILISTSTPVQGQDTTTESIPMSTSIEAQTSAPEFTMSTPIEEQTSTSEFTPMSTPIEEQTSTSEFTPMSTPIEEQTSTSEFTPMSTSIQEQANVSEFTSTSTPIQSTLLTTYNDTWNGTTIVIETTIAETTSIIIPTTTSIIMPTTTIFCYPFVNSKGCINADTNGGVLVTSIILGGLSLIGAIVSSYMVVIRKTRRFRPPAQNPSQHPMKITNLSERQYRVPSQIGKIHKRLRQRSIPDTLKRIDFNHDSNK</sequence>
<dbReference type="Proteomes" id="UP000681722">
    <property type="component" value="Unassembled WGS sequence"/>
</dbReference>
<reference evidence="4" key="1">
    <citation type="submission" date="2021-02" db="EMBL/GenBank/DDBJ databases">
        <authorList>
            <person name="Nowell W R."/>
        </authorList>
    </citation>
    <scope>NUCLEOTIDE SEQUENCE</scope>
</reference>
<keyword evidence="6" id="KW-1185">Reference proteome</keyword>